<dbReference type="AlphaFoldDB" id="A0A158JS11"/>
<accession>A0A158JS11</accession>
<dbReference type="Pfam" id="PF11776">
    <property type="entry name" value="RcnB"/>
    <property type="match status" value="1"/>
</dbReference>
<keyword evidence="2" id="KW-0732">Signal</keyword>
<dbReference type="RefSeq" id="WP_087646201.1">
    <property type="nucleotide sequence ID" value="NZ_FCON02000046.1"/>
</dbReference>
<dbReference type="Gene3D" id="3.10.450.160">
    <property type="entry name" value="inner membrane protein cigr"/>
    <property type="match status" value="1"/>
</dbReference>
<dbReference type="EMBL" id="FCON02000046">
    <property type="protein sequence ID" value="SAL71293.1"/>
    <property type="molecule type" value="Genomic_DNA"/>
</dbReference>
<feature type="compositionally biased region" description="Basic and acidic residues" evidence="1">
    <location>
        <begin position="57"/>
        <end position="67"/>
    </location>
</feature>
<feature type="signal peptide" evidence="2">
    <location>
        <begin position="1"/>
        <end position="24"/>
    </location>
</feature>
<comment type="caution">
    <text evidence="3">The sequence shown here is derived from an EMBL/GenBank/DDBJ whole genome shotgun (WGS) entry which is preliminary data.</text>
</comment>
<evidence type="ECO:0000313" key="4">
    <source>
        <dbReference type="Proteomes" id="UP000054770"/>
    </source>
</evidence>
<feature type="region of interest" description="Disordered" evidence="1">
    <location>
        <begin position="31"/>
        <end position="87"/>
    </location>
</feature>
<evidence type="ECO:0000256" key="2">
    <source>
        <dbReference type="SAM" id="SignalP"/>
    </source>
</evidence>
<organism evidence="3 4">
    <name type="scientific">Caballeronia choica</name>
    <dbReference type="NCBI Taxonomy" id="326476"/>
    <lineage>
        <taxon>Bacteria</taxon>
        <taxon>Pseudomonadati</taxon>
        <taxon>Pseudomonadota</taxon>
        <taxon>Betaproteobacteria</taxon>
        <taxon>Burkholderiales</taxon>
        <taxon>Burkholderiaceae</taxon>
        <taxon>Caballeronia</taxon>
    </lineage>
</organism>
<evidence type="ECO:0000313" key="3">
    <source>
        <dbReference type="EMBL" id="SAL71293.1"/>
    </source>
</evidence>
<dbReference type="Proteomes" id="UP000054770">
    <property type="component" value="Unassembled WGS sequence"/>
</dbReference>
<dbReference type="OrthoDB" id="6687316at2"/>
<name>A0A158JS11_9BURK</name>
<reference evidence="3" key="1">
    <citation type="submission" date="2016-01" db="EMBL/GenBank/DDBJ databases">
        <authorList>
            <person name="Peeters C."/>
        </authorList>
    </citation>
    <scope>NUCLEOTIDE SEQUENCE [LARGE SCALE GENOMIC DNA]</scope>
    <source>
        <strain evidence="3">LMG 22940</strain>
    </source>
</reference>
<feature type="chain" id="PRO_5011119974" evidence="2">
    <location>
        <begin position="25"/>
        <end position="140"/>
    </location>
</feature>
<keyword evidence="4" id="KW-1185">Reference proteome</keyword>
<gene>
    <name evidence="3" type="ORF">AWB68_04117</name>
</gene>
<proteinExistence type="predicted"/>
<evidence type="ECO:0000256" key="1">
    <source>
        <dbReference type="SAM" id="MobiDB-lite"/>
    </source>
</evidence>
<dbReference type="InterPro" id="IPR024572">
    <property type="entry name" value="RcnB"/>
</dbReference>
<sequence>MKKMRIMAALACASLSLATGAAFAQQMHGAPEGYGGPGHQPYANNDVPPGHPGAMPDQHRDDHHDMGRPPMHADAGPGHPDWHKGDRLSGDYHNRQYVVDDWRGYGLHQPPHGYHWVGVGADYLLVAASSGLIAQVVLAR</sequence>
<protein>
    <submittedName>
        <fullName evidence="3">Membrane protein</fullName>
    </submittedName>
</protein>